<evidence type="ECO:0000256" key="7">
    <source>
        <dbReference type="ARBA" id="ARBA00023136"/>
    </source>
</evidence>
<dbReference type="InterPro" id="IPR011701">
    <property type="entry name" value="MFS"/>
</dbReference>
<reference evidence="9 10" key="1">
    <citation type="submission" date="2024-02" db="EMBL/GenBank/DDBJ databases">
        <authorList>
            <person name="Chen Y."/>
            <person name="Shah S."/>
            <person name="Dougan E. K."/>
            <person name="Thang M."/>
            <person name="Chan C."/>
        </authorList>
    </citation>
    <scope>NUCLEOTIDE SEQUENCE [LARGE SCALE GENOMIC DNA]</scope>
</reference>
<dbReference type="Pfam" id="PF07690">
    <property type="entry name" value="MFS_1"/>
    <property type="match status" value="1"/>
</dbReference>
<accession>A0ABP0SR10</accession>
<feature type="transmembrane region" description="Helical" evidence="8">
    <location>
        <begin position="165"/>
        <end position="187"/>
    </location>
</feature>
<evidence type="ECO:0000256" key="4">
    <source>
        <dbReference type="ARBA" id="ARBA00022692"/>
    </source>
</evidence>
<dbReference type="SUPFAM" id="SSF103473">
    <property type="entry name" value="MFS general substrate transporter"/>
    <property type="match status" value="1"/>
</dbReference>
<dbReference type="PANTHER" id="PTHR20772">
    <property type="entry name" value="PROTEIN FMP42"/>
    <property type="match status" value="1"/>
</dbReference>
<dbReference type="InterPro" id="IPR036259">
    <property type="entry name" value="MFS_trans_sf"/>
</dbReference>
<evidence type="ECO:0000256" key="3">
    <source>
        <dbReference type="ARBA" id="ARBA00022448"/>
    </source>
</evidence>
<sequence length="372" mass="39900">MFAATTSLLNIAALPSGAFLDRYGPRATGMFFCTLIALGCLVFAEGPHHELAYVAGFLLMGVSGPCIFNSTLSFGNLFPKHVGLITASLVGCFDASSAVFATLAHFMTDGMSFSETFHLYMVIPALCALMAARWPTMPVELPEEDVSLDELSGRSLQNICWSVDFLLLSYTASVTMICINFFIATVYPQMHSTSEEEATFLNSEFAALLPAGGIVFIPAIGIVIDQLGPTIGFLILQAQKRGFGTPVGSPAPLDQSPIWPRPSVPLHVPQLVCGLGLACGQRFGFTHFGTVFGLIFTISGICNLAVQPLAALAAQHGFVPVNGFLSLLQLSTVVLPLRILTTRAKAPKKREQPKAVEDALIMRSFSIRSFTL</sequence>
<keyword evidence="10" id="KW-1185">Reference proteome</keyword>
<proteinExistence type="inferred from homology"/>
<comment type="similarity">
    <text evidence="2">Belongs to the SLC43A transporter (TC 2.A.1.44) family.</text>
</comment>
<keyword evidence="3" id="KW-0813">Transport</keyword>
<protein>
    <submittedName>
        <fullName evidence="9">Uncharacterized protein</fullName>
    </submittedName>
</protein>
<organism evidence="9 10">
    <name type="scientific">Durusdinium trenchii</name>
    <dbReference type="NCBI Taxonomy" id="1381693"/>
    <lineage>
        <taxon>Eukaryota</taxon>
        <taxon>Sar</taxon>
        <taxon>Alveolata</taxon>
        <taxon>Dinophyceae</taxon>
        <taxon>Suessiales</taxon>
        <taxon>Symbiodiniaceae</taxon>
        <taxon>Durusdinium</taxon>
    </lineage>
</organism>
<keyword evidence="4 8" id="KW-0812">Transmembrane</keyword>
<comment type="caution">
    <text evidence="9">The sequence shown here is derived from an EMBL/GenBank/DDBJ whole genome shotgun (WGS) entry which is preliminary data.</text>
</comment>
<evidence type="ECO:0000256" key="1">
    <source>
        <dbReference type="ARBA" id="ARBA00004141"/>
    </source>
</evidence>
<feature type="transmembrane region" description="Helical" evidence="8">
    <location>
        <begin position="51"/>
        <end position="72"/>
    </location>
</feature>
<dbReference type="Proteomes" id="UP001642484">
    <property type="component" value="Unassembled WGS sequence"/>
</dbReference>
<evidence type="ECO:0000256" key="8">
    <source>
        <dbReference type="SAM" id="Phobius"/>
    </source>
</evidence>
<keyword evidence="5" id="KW-0029">Amino-acid transport</keyword>
<dbReference type="PANTHER" id="PTHR20772:SF2">
    <property type="entry name" value="PROTEIN FMP42"/>
    <property type="match status" value="1"/>
</dbReference>
<feature type="transmembrane region" description="Helical" evidence="8">
    <location>
        <begin position="285"/>
        <end position="306"/>
    </location>
</feature>
<keyword evidence="7 8" id="KW-0472">Membrane</keyword>
<feature type="transmembrane region" description="Helical" evidence="8">
    <location>
        <begin position="84"/>
        <end position="105"/>
    </location>
</feature>
<evidence type="ECO:0000256" key="5">
    <source>
        <dbReference type="ARBA" id="ARBA00022970"/>
    </source>
</evidence>
<evidence type="ECO:0000256" key="2">
    <source>
        <dbReference type="ARBA" id="ARBA00006595"/>
    </source>
</evidence>
<keyword evidence="6 8" id="KW-1133">Transmembrane helix</keyword>
<feature type="transmembrane region" description="Helical" evidence="8">
    <location>
        <begin position="23"/>
        <end position="44"/>
    </location>
</feature>
<dbReference type="Gene3D" id="1.20.1250.20">
    <property type="entry name" value="MFS general substrate transporter like domains"/>
    <property type="match status" value="1"/>
</dbReference>
<evidence type="ECO:0000313" key="10">
    <source>
        <dbReference type="Proteomes" id="UP001642484"/>
    </source>
</evidence>
<comment type="subcellular location">
    <subcellularLocation>
        <location evidence="1">Membrane</location>
        <topology evidence="1">Multi-pass membrane protein</topology>
    </subcellularLocation>
</comment>
<dbReference type="InterPro" id="IPR052599">
    <property type="entry name" value="SLC43A_AATransporter"/>
</dbReference>
<gene>
    <name evidence="9" type="ORF">CCMP2556_LOCUS53028</name>
</gene>
<evidence type="ECO:0000313" key="9">
    <source>
        <dbReference type="EMBL" id="CAK9114691.1"/>
    </source>
</evidence>
<evidence type="ECO:0000256" key="6">
    <source>
        <dbReference type="ARBA" id="ARBA00022989"/>
    </source>
</evidence>
<feature type="transmembrane region" description="Helical" evidence="8">
    <location>
        <begin position="318"/>
        <end position="340"/>
    </location>
</feature>
<dbReference type="EMBL" id="CAXAMN010028028">
    <property type="protein sequence ID" value="CAK9114691.1"/>
    <property type="molecule type" value="Genomic_DNA"/>
</dbReference>
<name>A0ABP0SR10_9DINO</name>